<evidence type="ECO:0000313" key="3">
    <source>
        <dbReference type="RefSeq" id="XP_011016005.1"/>
    </source>
</evidence>
<dbReference type="InterPro" id="IPR001005">
    <property type="entry name" value="SANT/Myb"/>
</dbReference>
<feature type="region of interest" description="Disordered" evidence="1">
    <location>
        <begin position="65"/>
        <end position="86"/>
    </location>
</feature>
<dbReference type="Gene3D" id="1.10.10.60">
    <property type="entry name" value="Homeodomain-like"/>
    <property type="match status" value="1"/>
</dbReference>
<accession>A0AAJ6TSQ9</accession>
<dbReference type="RefSeq" id="XP_011016005.1">
    <property type="nucleotide sequence ID" value="XM_011017703.1"/>
</dbReference>
<keyword evidence="2" id="KW-1185">Reference proteome</keyword>
<organism evidence="2 4">
    <name type="scientific">Populus euphratica</name>
    <name type="common">Euphrates poplar</name>
    <dbReference type="NCBI Taxonomy" id="75702"/>
    <lineage>
        <taxon>Eukaryota</taxon>
        <taxon>Viridiplantae</taxon>
        <taxon>Streptophyta</taxon>
        <taxon>Embryophyta</taxon>
        <taxon>Tracheophyta</taxon>
        <taxon>Spermatophyta</taxon>
        <taxon>Magnoliopsida</taxon>
        <taxon>eudicotyledons</taxon>
        <taxon>Gunneridae</taxon>
        <taxon>Pentapetalae</taxon>
        <taxon>rosids</taxon>
        <taxon>fabids</taxon>
        <taxon>Malpighiales</taxon>
        <taxon>Salicaceae</taxon>
        <taxon>Saliceae</taxon>
        <taxon>Populus</taxon>
    </lineage>
</organism>
<proteinExistence type="predicted"/>
<protein>
    <submittedName>
        <fullName evidence="3 4">Uncharacterized protein LOC105119556 isoform X1</fullName>
    </submittedName>
</protein>
<dbReference type="KEGG" id="peu:105119556"/>
<dbReference type="SUPFAM" id="SSF46689">
    <property type="entry name" value="Homeodomain-like"/>
    <property type="match status" value="1"/>
</dbReference>
<dbReference type="PANTHER" id="PTHR14000:SF47">
    <property type="entry name" value="TRANSCRIPTION FACTOR SUPERFAMILY PROTEIN, PUTATIVE-RELATED"/>
    <property type="match status" value="1"/>
</dbReference>
<dbReference type="InterPro" id="IPR009057">
    <property type="entry name" value="Homeodomain-like_sf"/>
</dbReference>
<sequence>MAAKSNTGFHLEGTLGSALNRHAISFQSGAINSGCTTDMIPMGMGSYFGINTSTTSSSLMLPGSSSLISNNTSPGGSGSGGIVQAQAGNSSASSSLLLDSVPGLKHDAGLAVEWSVEEQYKLEEGLQKYAGEPSILRYIKIAAMLRDKTVRDVALRCRWMTRKRRKAEDYNMGKKINSRKDKLVESSSKMNMTAGLLQNVASYPLMMHHTDQSELPFEGISGTTRLLDQNAQAFSQISANLSTLMLQDNIDFFCYTRNNITAILNDMREMPGIMSRMPPLPVSIDEDLANSILPNTIQTTSTLSWGGILKSNYFDVITSHSARQFEFGWLAR</sequence>
<dbReference type="AlphaFoldDB" id="A0AAJ6TSQ9"/>
<evidence type="ECO:0000256" key="1">
    <source>
        <dbReference type="SAM" id="MobiDB-lite"/>
    </source>
</evidence>
<reference evidence="3 4" key="1">
    <citation type="submission" date="2025-04" db="UniProtKB">
        <authorList>
            <consortium name="RefSeq"/>
        </authorList>
    </citation>
    <scope>IDENTIFICATION</scope>
</reference>
<evidence type="ECO:0000313" key="4">
    <source>
        <dbReference type="RefSeq" id="XP_011016006.1"/>
    </source>
</evidence>
<dbReference type="Pfam" id="PF12579">
    <property type="entry name" value="DUF3755"/>
    <property type="match status" value="1"/>
</dbReference>
<gene>
    <name evidence="3 4" type="primary">LOC105119556</name>
</gene>
<dbReference type="CDD" id="cd00167">
    <property type="entry name" value="SANT"/>
    <property type="match status" value="1"/>
</dbReference>
<dbReference type="Proteomes" id="UP000694918">
    <property type="component" value="Unplaced"/>
</dbReference>
<evidence type="ECO:0000313" key="2">
    <source>
        <dbReference type="Proteomes" id="UP000694918"/>
    </source>
</evidence>
<dbReference type="InterPro" id="IPR022228">
    <property type="entry name" value="DUF3755"/>
</dbReference>
<dbReference type="RefSeq" id="XP_011016006.1">
    <property type="nucleotide sequence ID" value="XM_011017704.1"/>
</dbReference>
<dbReference type="PANTHER" id="PTHR14000">
    <property type="entry name" value="FINGER CCCH DOMAIN PROTEIN, PUTATIVE (DUF3755)-RELATED"/>
    <property type="match status" value="1"/>
</dbReference>
<dbReference type="GeneID" id="105119556"/>
<name>A0AAJ6TSQ9_POPEU</name>